<dbReference type="AlphaFoldDB" id="A0A022R5W1"/>
<protein>
    <recommendedName>
        <fullName evidence="3">Retrotransposon Copia-like N-terminal domain-containing protein</fullName>
    </recommendedName>
</protein>
<dbReference type="eggNOG" id="ENOG502SGDN">
    <property type="taxonomic scope" value="Eukaryota"/>
</dbReference>
<gene>
    <name evidence="1" type="ORF">MIMGU_mgv1a019700mg</name>
</gene>
<keyword evidence="2" id="KW-1185">Reference proteome</keyword>
<dbReference type="Pfam" id="PF14223">
    <property type="entry name" value="Retrotran_gag_2"/>
    <property type="match status" value="1"/>
</dbReference>
<reference evidence="1 2" key="1">
    <citation type="journal article" date="2013" name="Proc. Natl. Acad. Sci. U.S.A.">
        <title>Fine-scale variation in meiotic recombination in Mimulus inferred from population shotgun sequencing.</title>
        <authorList>
            <person name="Hellsten U."/>
            <person name="Wright K.M."/>
            <person name="Jenkins J."/>
            <person name="Shu S."/>
            <person name="Yuan Y."/>
            <person name="Wessler S.R."/>
            <person name="Schmutz J."/>
            <person name="Willis J.H."/>
            <person name="Rokhsar D.S."/>
        </authorList>
    </citation>
    <scope>NUCLEOTIDE SEQUENCE [LARGE SCALE GENOMIC DNA]</scope>
    <source>
        <strain evidence="2">cv. DUN x IM62</strain>
    </source>
</reference>
<evidence type="ECO:0008006" key="3">
    <source>
        <dbReference type="Google" id="ProtNLM"/>
    </source>
</evidence>
<evidence type="ECO:0000313" key="2">
    <source>
        <dbReference type="Proteomes" id="UP000030748"/>
    </source>
</evidence>
<dbReference type="Proteomes" id="UP000030748">
    <property type="component" value="Unassembled WGS sequence"/>
</dbReference>
<feature type="non-terminal residue" evidence="1">
    <location>
        <position position="161"/>
    </location>
</feature>
<dbReference type="STRING" id="4155.A0A022R5W1"/>
<dbReference type="EMBL" id="KI630716">
    <property type="protein sequence ID" value="EYU34225.1"/>
    <property type="molecule type" value="Genomic_DNA"/>
</dbReference>
<evidence type="ECO:0000313" key="1">
    <source>
        <dbReference type="EMBL" id="EYU34225.1"/>
    </source>
</evidence>
<accession>A0A022R5W1</accession>
<name>A0A022R5W1_ERYGU</name>
<organism evidence="1 2">
    <name type="scientific">Erythranthe guttata</name>
    <name type="common">Yellow monkey flower</name>
    <name type="synonym">Mimulus guttatus</name>
    <dbReference type="NCBI Taxonomy" id="4155"/>
    <lineage>
        <taxon>Eukaryota</taxon>
        <taxon>Viridiplantae</taxon>
        <taxon>Streptophyta</taxon>
        <taxon>Embryophyta</taxon>
        <taxon>Tracheophyta</taxon>
        <taxon>Spermatophyta</taxon>
        <taxon>Magnoliopsida</taxon>
        <taxon>eudicotyledons</taxon>
        <taxon>Gunneridae</taxon>
        <taxon>Pentapetalae</taxon>
        <taxon>asterids</taxon>
        <taxon>lamiids</taxon>
        <taxon>Lamiales</taxon>
        <taxon>Phrymaceae</taxon>
        <taxon>Erythranthe</taxon>
    </lineage>
</organism>
<sequence length="161" mass="17975">MTGFNPLTTILNQNKLTGPNYVDWKLNLFIVHTAEDYLTALIDECPELPDETTPPTEELTRGVEAWKKADKMARCYILGSMSSVLQTQNESFATSYEIMENLNEMFGDQNRAARQVATKALMNTHMAEGTPVRDHVLKMMGLLGEMTTLGAVIDSESQVDI</sequence>
<proteinExistence type="predicted"/>